<keyword evidence="2 8" id="KW-0645">Protease</keyword>
<evidence type="ECO:0000313" key="11">
    <source>
        <dbReference type="Proteomes" id="UP001598130"/>
    </source>
</evidence>
<evidence type="ECO:0000256" key="8">
    <source>
        <dbReference type="RuleBase" id="RU364100"/>
    </source>
</evidence>
<keyword evidence="5" id="KW-0190">Covalent protein-DNA linkage</keyword>
<dbReference type="SUPFAM" id="SSF143081">
    <property type="entry name" value="BB1717-like"/>
    <property type="match status" value="1"/>
</dbReference>
<evidence type="ECO:0000256" key="2">
    <source>
        <dbReference type="ARBA" id="ARBA00022670"/>
    </source>
</evidence>
<comment type="similarity">
    <text evidence="1 8">Belongs to the SOS response-associated peptidase family.</text>
</comment>
<comment type="caution">
    <text evidence="10">The sequence shown here is derived from an EMBL/GenBank/DDBJ whole genome shotgun (WGS) entry which is preliminary data.</text>
</comment>
<evidence type="ECO:0000256" key="1">
    <source>
        <dbReference type="ARBA" id="ARBA00008136"/>
    </source>
</evidence>
<evidence type="ECO:0000256" key="6">
    <source>
        <dbReference type="ARBA" id="ARBA00023125"/>
    </source>
</evidence>
<keyword evidence="3" id="KW-0227">DNA damage</keyword>
<accession>A0ABW6CMJ5</accession>
<sequence length="240" mass="27532">MCNEYQLRVRRGDYDWQFSELNVPINWADAEPNRPLDRPFKPTNRATMIRAVDPADPMAGVEGLEARWWLVPFFHKGPLSAWKAMCTNARLETVDTTAAFREPYKRRRALIPFSSFIEYDEPPGWKKGEPKRRWEISWAPAHERDRVRFFAGLWDTAHPADHDGPLTSFTFVTGPPGPLFSTPQADTGKPLHSRQTRVLTLQQGMDWLKLDGGGKALLEDPEPHGDFVLKPRPRELEATD</sequence>
<dbReference type="PANTHER" id="PTHR13604">
    <property type="entry name" value="DC12-RELATED"/>
    <property type="match status" value="1"/>
</dbReference>
<name>A0ABW6CMJ5_9CAUL</name>
<evidence type="ECO:0000256" key="5">
    <source>
        <dbReference type="ARBA" id="ARBA00023124"/>
    </source>
</evidence>
<dbReference type="Proteomes" id="UP001598130">
    <property type="component" value="Unassembled WGS sequence"/>
</dbReference>
<dbReference type="Pfam" id="PF02586">
    <property type="entry name" value="SRAP"/>
    <property type="match status" value="1"/>
</dbReference>
<dbReference type="EMBL" id="JAOTJD010000013">
    <property type="protein sequence ID" value="MFD3264019.1"/>
    <property type="molecule type" value="Genomic_DNA"/>
</dbReference>
<dbReference type="InterPro" id="IPR036590">
    <property type="entry name" value="SRAP-like"/>
</dbReference>
<dbReference type="InterPro" id="IPR003738">
    <property type="entry name" value="SRAP"/>
</dbReference>
<keyword evidence="7" id="KW-0456">Lyase</keyword>
<evidence type="ECO:0000256" key="9">
    <source>
        <dbReference type="SAM" id="MobiDB-lite"/>
    </source>
</evidence>
<dbReference type="RefSeq" id="WP_377369377.1">
    <property type="nucleotide sequence ID" value="NZ_JAOTJD010000013.1"/>
</dbReference>
<dbReference type="EC" id="3.4.-.-" evidence="8"/>
<keyword evidence="11" id="KW-1185">Reference proteome</keyword>
<feature type="compositionally biased region" description="Basic and acidic residues" evidence="9">
    <location>
        <begin position="217"/>
        <end position="240"/>
    </location>
</feature>
<evidence type="ECO:0000256" key="7">
    <source>
        <dbReference type="ARBA" id="ARBA00023239"/>
    </source>
</evidence>
<keyword evidence="4 8" id="KW-0378">Hydrolase</keyword>
<organism evidence="10 11">
    <name type="scientific">Phenylobacterium ferrooxidans</name>
    <dbReference type="NCBI Taxonomy" id="2982689"/>
    <lineage>
        <taxon>Bacteria</taxon>
        <taxon>Pseudomonadati</taxon>
        <taxon>Pseudomonadota</taxon>
        <taxon>Alphaproteobacteria</taxon>
        <taxon>Caulobacterales</taxon>
        <taxon>Caulobacteraceae</taxon>
        <taxon>Phenylobacterium</taxon>
    </lineage>
</organism>
<protein>
    <recommendedName>
        <fullName evidence="8">Abasic site processing protein</fullName>
        <ecNumber evidence="8">3.4.-.-</ecNumber>
    </recommendedName>
</protein>
<evidence type="ECO:0000256" key="4">
    <source>
        <dbReference type="ARBA" id="ARBA00022801"/>
    </source>
</evidence>
<dbReference type="PANTHER" id="PTHR13604:SF0">
    <property type="entry name" value="ABASIC SITE PROCESSING PROTEIN HMCES"/>
    <property type="match status" value="1"/>
</dbReference>
<reference evidence="10 11" key="1">
    <citation type="submission" date="2022-09" db="EMBL/GenBank/DDBJ databases">
        <title>New species of Phenylobacterium.</title>
        <authorList>
            <person name="Mieszkin S."/>
        </authorList>
    </citation>
    <scope>NUCLEOTIDE SEQUENCE [LARGE SCALE GENOMIC DNA]</scope>
    <source>
        <strain evidence="10 11">HK31-G</strain>
    </source>
</reference>
<proteinExistence type="inferred from homology"/>
<feature type="region of interest" description="Disordered" evidence="9">
    <location>
        <begin position="212"/>
        <end position="240"/>
    </location>
</feature>
<evidence type="ECO:0000313" key="10">
    <source>
        <dbReference type="EMBL" id="MFD3264019.1"/>
    </source>
</evidence>
<evidence type="ECO:0000256" key="3">
    <source>
        <dbReference type="ARBA" id="ARBA00022763"/>
    </source>
</evidence>
<keyword evidence="6" id="KW-0238">DNA-binding</keyword>
<dbReference type="Gene3D" id="3.90.1680.10">
    <property type="entry name" value="SOS response associated peptidase-like"/>
    <property type="match status" value="1"/>
</dbReference>
<gene>
    <name evidence="10" type="ORF">OCL97_08610</name>
</gene>